<reference evidence="3" key="1">
    <citation type="submission" date="2018-06" db="EMBL/GenBank/DDBJ databases">
        <authorList>
            <person name="Zhirakovskaya E."/>
        </authorList>
    </citation>
    <scope>NUCLEOTIDE SEQUENCE</scope>
</reference>
<proteinExistence type="predicted"/>
<evidence type="ECO:0000256" key="1">
    <source>
        <dbReference type="SAM" id="MobiDB-lite"/>
    </source>
</evidence>
<feature type="domain" description="DUF58" evidence="2">
    <location>
        <begin position="61"/>
        <end position="272"/>
    </location>
</feature>
<protein>
    <recommendedName>
        <fullName evidence="2">DUF58 domain-containing protein</fullName>
    </recommendedName>
</protein>
<feature type="compositionally biased region" description="Polar residues" evidence="1">
    <location>
        <begin position="44"/>
        <end position="55"/>
    </location>
</feature>
<accession>A0A3B0XGX0</accession>
<evidence type="ECO:0000259" key="2">
    <source>
        <dbReference type="Pfam" id="PF01882"/>
    </source>
</evidence>
<evidence type="ECO:0000313" key="3">
    <source>
        <dbReference type="EMBL" id="VAW55856.1"/>
    </source>
</evidence>
<dbReference type="PANTHER" id="PTHR33608:SF12">
    <property type="entry name" value="DUF58 DOMAIN-CONTAINING PROTEIN"/>
    <property type="match status" value="1"/>
</dbReference>
<sequence length="312" mass="35061">MKHLPTTHKPILTTAEIDECIQQGNQWTGSLFKADITRKITQGQSGDFEAQQQGSGIDYSETRPYQPGDEPRHINWRATARTGRPQVRVFHKDVSPSAYFLIDRRATMRFGTRSRLKVSQATRLATFLASAEAQKGLGAGGLILNETPQWLPALGGQQGVAQLAQFASQACTPLNGESNFSFKRALALLIEQMSQQSSATGSRIFLLSDFYDLHDNMLSQLYQLSHQHHVCAIELYDSAEQQLPKAGMLQLLWGNINNIVDTQNTVTINEYKQRFESKQRHIKILFEKANINFISMSSQVEDIAVEFNKRSS</sequence>
<name>A0A3B0XGX0_9ZZZZ</name>
<organism evidence="3">
    <name type="scientific">hydrothermal vent metagenome</name>
    <dbReference type="NCBI Taxonomy" id="652676"/>
    <lineage>
        <taxon>unclassified sequences</taxon>
        <taxon>metagenomes</taxon>
        <taxon>ecological metagenomes</taxon>
    </lineage>
</organism>
<dbReference type="EMBL" id="UOFF01000130">
    <property type="protein sequence ID" value="VAW55856.1"/>
    <property type="molecule type" value="Genomic_DNA"/>
</dbReference>
<dbReference type="InterPro" id="IPR002881">
    <property type="entry name" value="DUF58"/>
</dbReference>
<dbReference type="PANTHER" id="PTHR33608">
    <property type="entry name" value="BLL2464 PROTEIN"/>
    <property type="match status" value="1"/>
</dbReference>
<gene>
    <name evidence="3" type="ORF">MNBD_GAMMA07-922</name>
</gene>
<dbReference type="AlphaFoldDB" id="A0A3B0XGX0"/>
<dbReference type="Pfam" id="PF01882">
    <property type="entry name" value="DUF58"/>
    <property type="match status" value="1"/>
</dbReference>
<feature type="region of interest" description="Disordered" evidence="1">
    <location>
        <begin position="44"/>
        <end position="72"/>
    </location>
</feature>